<protein>
    <submittedName>
        <fullName evidence="1">Uncharacterized protein</fullName>
    </submittedName>
</protein>
<dbReference type="AlphaFoldDB" id="A0A9I9EGC3"/>
<sequence length="164" mass="18048">MIAVENRAGGLGLFLSQELHFRVEILSCTKHSLLLKYLKSEKKTVANLSLISHVVSKKEVLTIGKARRQIIWSENSSEPSEIVDDEAMFPSATSVGEIVPFQKPDSSLGRVGFEENPIRPDPITPLVCISTKNTIRSCVQDGLLKGRAYLIKLTTISTREPVGS</sequence>
<evidence type="ECO:0000313" key="1">
    <source>
        <dbReference type="EnsemblPlants" id="MELO3C033355.2.1"/>
    </source>
</evidence>
<proteinExistence type="predicted"/>
<dbReference type="EnsemblPlants" id="MELO3C033355.2.1">
    <property type="protein sequence ID" value="MELO3C033355.2.1"/>
    <property type="gene ID" value="MELO3C033355.2"/>
</dbReference>
<organism evidence="1">
    <name type="scientific">Cucumis melo</name>
    <name type="common">Muskmelon</name>
    <dbReference type="NCBI Taxonomy" id="3656"/>
    <lineage>
        <taxon>Eukaryota</taxon>
        <taxon>Viridiplantae</taxon>
        <taxon>Streptophyta</taxon>
        <taxon>Embryophyta</taxon>
        <taxon>Tracheophyta</taxon>
        <taxon>Spermatophyta</taxon>
        <taxon>Magnoliopsida</taxon>
        <taxon>eudicotyledons</taxon>
        <taxon>Gunneridae</taxon>
        <taxon>Pentapetalae</taxon>
        <taxon>rosids</taxon>
        <taxon>fabids</taxon>
        <taxon>Cucurbitales</taxon>
        <taxon>Cucurbitaceae</taxon>
        <taxon>Benincaseae</taxon>
        <taxon>Cucumis</taxon>
    </lineage>
</organism>
<reference evidence="1" key="1">
    <citation type="submission" date="2023-03" db="UniProtKB">
        <authorList>
            <consortium name="EnsemblPlants"/>
        </authorList>
    </citation>
    <scope>IDENTIFICATION</scope>
</reference>
<dbReference type="Gramene" id="MELO3C033355.2.1">
    <property type="protein sequence ID" value="MELO3C033355.2.1"/>
    <property type="gene ID" value="MELO3C033355.2"/>
</dbReference>
<name>A0A9I9EGC3_CUCME</name>
<accession>A0A9I9EGC3</accession>